<dbReference type="Proteomes" id="UP000195607">
    <property type="component" value="Chromosome I"/>
</dbReference>
<dbReference type="SUPFAM" id="SSF69572">
    <property type="entry name" value="Activating enzymes of the ubiquitin-like proteins"/>
    <property type="match status" value="1"/>
</dbReference>
<dbReference type="InterPro" id="IPR000594">
    <property type="entry name" value="ThiF_NAD_FAD-bd"/>
</dbReference>
<feature type="domain" description="THIF-type NAD/FAD binding fold" evidence="1">
    <location>
        <begin position="6"/>
        <end position="217"/>
    </location>
</feature>
<protein>
    <submittedName>
        <fullName evidence="2">Adenylyltransferase and sulfurtransferase MoeB</fullName>
    </submittedName>
</protein>
<reference evidence="2 3" key="1">
    <citation type="submission" date="2016-04" db="EMBL/GenBank/DDBJ databases">
        <authorList>
            <person name="Evans L.H."/>
            <person name="Alamgir A."/>
            <person name="Owens N."/>
            <person name="Weber N.D."/>
            <person name="Virtaneva K."/>
            <person name="Barbian K."/>
            <person name="Babar A."/>
            <person name="Rosenke K."/>
        </authorList>
    </citation>
    <scope>NUCLEOTIDE SEQUENCE [LARGE SCALE GENOMIC DNA]</scope>
    <source>
        <strain evidence="3">S5(T) (JCM 30642 \VKM B-2941)</strain>
    </source>
</reference>
<dbReference type="InterPro" id="IPR035985">
    <property type="entry name" value="Ubiquitin-activating_enz"/>
</dbReference>
<dbReference type="Pfam" id="PF00899">
    <property type="entry name" value="ThiF"/>
    <property type="match status" value="1"/>
</dbReference>
<dbReference type="RefSeq" id="WP_148689654.1">
    <property type="nucleotide sequence ID" value="NZ_LT671858.1"/>
</dbReference>
<dbReference type="Gene3D" id="3.40.50.720">
    <property type="entry name" value="NAD(P)-binding Rossmann-like Domain"/>
    <property type="match status" value="1"/>
</dbReference>
<dbReference type="PANTHER" id="PTHR10953">
    <property type="entry name" value="UBIQUITIN-ACTIVATING ENZYME E1"/>
    <property type="match status" value="1"/>
</dbReference>
<dbReference type="GeneID" id="41588052"/>
<evidence type="ECO:0000313" key="3">
    <source>
        <dbReference type="Proteomes" id="UP000195607"/>
    </source>
</evidence>
<keyword evidence="2" id="KW-0548">Nucleotidyltransferase</keyword>
<sequence length="238" mass="26893">MKEILNGVNISIIGLGGNGQLASTLLSSLGAQIRLIDGDTVEQSNLQRQPLFDEDDLGMNKAETVYNKIKNRSINKKLSFVREYVDSSNINAILGNSDLIFEATDSFLTRELINEYAVMKKIPWIMTNSYGYFGEFMLIVPDETACLNCLTGGKRMIPLNCHADQISPPVPSTVSVMGTSLLLRYFQDRIKDENFYFYSATLMELQKIKVNKVKECRVCSELIFDKLNDTKFLGRQIF</sequence>
<dbReference type="GO" id="GO:0008641">
    <property type="term" value="F:ubiquitin-like modifier activating enzyme activity"/>
    <property type="evidence" value="ECO:0007669"/>
    <property type="project" value="InterPro"/>
</dbReference>
<evidence type="ECO:0000313" key="2">
    <source>
        <dbReference type="EMBL" id="SIM54725.1"/>
    </source>
</evidence>
<gene>
    <name evidence="2" type="ORF">CSP5_0777</name>
</gene>
<proteinExistence type="predicted"/>
<accession>A0A1N5U374</accession>
<dbReference type="EMBL" id="LT671858">
    <property type="protein sequence ID" value="SIM54725.1"/>
    <property type="molecule type" value="Genomic_DNA"/>
</dbReference>
<name>A0A1N5U374_9ARCH</name>
<keyword evidence="2" id="KW-0808">Transferase</keyword>
<dbReference type="GO" id="GO:0008146">
    <property type="term" value="F:sulfotransferase activity"/>
    <property type="evidence" value="ECO:0007669"/>
    <property type="project" value="TreeGrafter"/>
</dbReference>
<dbReference type="PANTHER" id="PTHR10953:SF102">
    <property type="entry name" value="ADENYLYLTRANSFERASE AND SULFURTRANSFERASE MOCS3"/>
    <property type="match status" value="1"/>
</dbReference>
<dbReference type="GO" id="GO:0016779">
    <property type="term" value="F:nucleotidyltransferase activity"/>
    <property type="evidence" value="ECO:0007669"/>
    <property type="project" value="UniProtKB-KW"/>
</dbReference>
<dbReference type="AlphaFoldDB" id="A0A1N5U374"/>
<dbReference type="InterPro" id="IPR045886">
    <property type="entry name" value="ThiF/MoeB/HesA"/>
</dbReference>
<dbReference type="GO" id="GO:0004792">
    <property type="term" value="F:thiosulfate-cyanide sulfurtransferase activity"/>
    <property type="evidence" value="ECO:0007669"/>
    <property type="project" value="TreeGrafter"/>
</dbReference>
<evidence type="ECO:0000259" key="1">
    <source>
        <dbReference type="Pfam" id="PF00899"/>
    </source>
</evidence>
<dbReference type="GO" id="GO:0005829">
    <property type="term" value="C:cytosol"/>
    <property type="evidence" value="ECO:0007669"/>
    <property type="project" value="TreeGrafter"/>
</dbReference>
<organism evidence="2 3">
    <name type="scientific">Cuniculiplasma divulgatum</name>
    <dbReference type="NCBI Taxonomy" id="1673428"/>
    <lineage>
        <taxon>Archaea</taxon>
        <taxon>Methanobacteriati</taxon>
        <taxon>Thermoplasmatota</taxon>
        <taxon>Thermoplasmata</taxon>
        <taxon>Thermoplasmatales</taxon>
        <taxon>Cuniculiplasmataceae</taxon>
        <taxon>Cuniculiplasma</taxon>
    </lineage>
</organism>